<dbReference type="EnsemblPlants" id="KQL27070">
    <property type="protein sequence ID" value="KQL27070"/>
    <property type="gene ID" value="SETIT_032847mg"/>
</dbReference>
<organism evidence="1 2">
    <name type="scientific">Setaria italica</name>
    <name type="common">Foxtail millet</name>
    <name type="synonym">Panicum italicum</name>
    <dbReference type="NCBI Taxonomy" id="4555"/>
    <lineage>
        <taxon>Eukaryota</taxon>
        <taxon>Viridiplantae</taxon>
        <taxon>Streptophyta</taxon>
        <taxon>Embryophyta</taxon>
        <taxon>Tracheophyta</taxon>
        <taxon>Spermatophyta</taxon>
        <taxon>Magnoliopsida</taxon>
        <taxon>Liliopsida</taxon>
        <taxon>Poales</taxon>
        <taxon>Poaceae</taxon>
        <taxon>PACMAD clade</taxon>
        <taxon>Panicoideae</taxon>
        <taxon>Panicodae</taxon>
        <taxon>Paniceae</taxon>
        <taxon>Cenchrinae</taxon>
        <taxon>Setaria</taxon>
    </lineage>
</organism>
<dbReference type="AlphaFoldDB" id="K4A1V1"/>
<dbReference type="PANTHER" id="PTHR33085:SF69">
    <property type="entry name" value="OS07G0234700 PROTEIN"/>
    <property type="match status" value="1"/>
</dbReference>
<protein>
    <recommendedName>
        <fullName evidence="3">DUF1618 domain-containing protein</fullName>
    </recommendedName>
</protein>
<accession>K4A1V1</accession>
<reference evidence="1" key="2">
    <citation type="submission" date="2018-08" db="UniProtKB">
        <authorList>
            <consortium name="EnsemblPlants"/>
        </authorList>
    </citation>
    <scope>IDENTIFICATION</scope>
    <source>
        <strain evidence="1">Yugu1</strain>
    </source>
</reference>
<evidence type="ECO:0008006" key="3">
    <source>
        <dbReference type="Google" id="ProtNLM"/>
    </source>
</evidence>
<sequence length="293" mass="33155">VTFDTKTSALAVLPDLPIGICNSTVIVAVAVGNMLYVIENGSEIDFIDDDDEYCVGGLRRLRLEEEDGKPSRSDNKDEWDWYTSLDYFPFPTRWSWSAGHRALPLSPYGVSVNALHPRGRAFFVSVHCNFIRGHRGRDTFSYDTERGRWGAPRRLGAAAHYDGDLRAWVGLHGGEGYEPDGYLCSCDVPHLGRRRAAAPGWKLGKERLFLEDPERHVDAKLVHMGGGGRFCLVEILTREGVSWEERLGDGDRCVLRLTTFRVEYGDDGELTTTARSYKMSSHHDRFHWQAFWA</sequence>
<reference evidence="2" key="1">
    <citation type="journal article" date="2012" name="Nat. Biotechnol.">
        <title>Reference genome sequence of the model plant Setaria.</title>
        <authorList>
            <person name="Bennetzen J.L."/>
            <person name="Schmutz J."/>
            <person name="Wang H."/>
            <person name="Percifield R."/>
            <person name="Hawkins J."/>
            <person name="Pontaroli A.C."/>
            <person name="Estep M."/>
            <person name="Feng L."/>
            <person name="Vaughn J.N."/>
            <person name="Grimwood J."/>
            <person name="Jenkins J."/>
            <person name="Barry K."/>
            <person name="Lindquist E."/>
            <person name="Hellsten U."/>
            <person name="Deshpande S."/>
            <person name="Wang X."/>
            <person name="Wu X."/>
            <person name="Mitros T."/>
            <person name="Triplett J."/>
            <person name="Yang X."/>
            <person name="Ye C.Y."/>
            <person name="Mauro-Herrera M."/>
            <person name="Wang L."/>
            <person name="Li P."/>
            <person name="Sharma M."/>
            <person name="Sharma R."/>
            <person name="Ronald P.C."/>
            <person name="Panaud O."/>
            <person name="Kellogg E.A."/>
            <person name="Brutnell T.P."/>
            <person name="Doust A.N."/>
            <person name="Tuskan G.A."/>
            <person name="Rokhsar D."/>
            <person name="Devos K.M."/>
        </authorList>
    </citation>
    <scope>NUCLEOTIDE SEQUENCE [LARGE SCALE GENOMIC DNA]</scope>
    <source>
        <strain evidence="2">cv. Yugu1</strain>
    </source>
</reference>
<dbReference type="EMBL" id="AGNK02001362">
    <property type="status" value="NOT_ANNOTATED_CDS"/>
    <property type="molecule type" value="Genomic_DNA"/>
</dbReference>
<dbReference type="InParanoid" id="K4A1V1"/>
<dbReference type="eggNOG" id="ENOG502R3D5">
    <property type="taxonomic scope" value="Eukaryota"/>
</dbReference>
<dbReference type="Proteomes" id="UP000004995">
    <property type="component" value="Unassembled WGS sequence"/>
</dbReference>
<evidence type="ECO:0000313" key="2">
    <source>
        <dbReference type="Proteomes" id="UP000004995"/>
    </source>
</evidence>
<dbReference type="InterPro" id="IPR012871">
    <property type="entry name" value="DUF1668_ORYSA"/>
</dbReference>
<dbReference type="OMA" id="PIGICNS"/>
<dbReference type="Pfam" id="PF07893">
    <property type="entry name" value="DUF1668"/>
    <property type="match status" value="1"/>
</dbReference>
<dbReference type="HOGENOM" id="CLU_021283_2_1_1"/>
<dbReference type="PANTHER" id="PTHR33085">
    <property type="entry name" value="OS12G0113100 PROTEIN-RELATED"/>
    <property type="match status" value="1"/>
</dbReference>
<name>K4A1V1_SETIT</name>
<dbReference type="FunCoup" id="K4A1V1">
    <property type="interactions" value="218"/>
</dbReference>
<evidence type="ECO:0000313" key="1">
    <source>
        <dbReference type="EnsemblPlants" id="KQL27070"/>
    </source>
</evidence>
<dbReference type="Gramene" id="KQL27070">
    <property type="protein sequence ID" value="KQL27070"/>
    <property type="gene ID" value="SETIT_032847mg"/>
</dbReference>
<proteinExistence type="predicted"/>
<keyword evidence="2" id="KW-1185">Reference proteome</keyword>